<gene>
    <name evidence="1" type="ORF">B5E52_16720</name>
</gene>
<dbReference type="AlphaFoldDB" id="A0A1Y4V3A9"/>
<dbReference type="Proteomes" id="UP000196036">
    <property type="component" value="Unassembled WGS sequence"/>
</dbReference>
<evidence type="ECO:0000313" key="1">
    <source>
        <dbReference type="EMBL" id="OUQ64581.1"/>
    </source>
</evidence>
<name>A0A1Y4V3A9_9BACE</name>
<evidence type="ECO:0000313" key="2">
    <source>
        <dbReference type="Proteomes" id="UP000196036"/>
    </source>
</evidence>
<sequence length="245" mass="27962">MSENKLNVVVPKDYNGTPIEVVLREGTAPEQLEIKEPERVMIDGTIDAPYRWLEKRIDLINQKSSNIIVNRDKMGMVLTINETNYYQDVITGVLQPSKEMVEFGINTDKKWEPIKLSQFLKMHRAFFTDKSQNMMLVSTLKNFKAKVNQDIERSKEENGSKVDNYSQVVDSNLPKSFKLNIPLFKGFACEEIEVEIYADVDGRDVSLSLVSAGANEAIEEYKNKVIDEQLDAIRQIAPDIVIIEV</sequence>
<comment type="caution">
    <text evidence="1">The sequence shown here is derived from an EMBL/GenBank/DDBJ whole genome shotgun (WGS) entry which is preliminary data.</text>
</comment>
<proteinExistence type="predicted"/>
<organism evidence="1 2">
    <name type="scientific">Bacteroides xylanisolvens</name>
    <dbReference type="NCBI Taxonomy" id="371601"/>
    <lineage>
        <taxon>Bacteria</taxon>
        <taxon>Pseudomonadati</taxon>
        <taxon>Bacteroidota</taxon>
        <taxon>Bacteroidia</taxon>
        <taxon>Bacteroidales</taxon>
        <taxon>Bacteroidaceae</taxon>
        <taxon>Bacteroides</taxon>
    </lineage>
</organism>
<protein>
    <submittedName>
        <fullName evidence="1">Uncharacterized protein</fullName>
    </submittedName>
</protein>
<reference evidence="2" key="1">
    <citation type="submission" date="2017-04" db="EMBL/GenBank/DDBJ databases">
        <title>Function of individual gut microbiota members based on whole genome sequencing of pure cultures obtained from chicken caecum.</title>
        <authorList>
            <person name="Medvecky M."/>
            <person name="Cejkova D."/>
            <person name="Polansky O."/>
            <person name="Karasova D."/>
            <person name="Kubasova T."/>
            <person name="Cizek A."/>
            <person name="Rychlik I."/>
        </authorList>
    </citation>
    <scope>NUCLEOTIDE SEQUENCE [LARGE SCALE GENOMIC DNA]</scope>
    <source>
        <strain evidence="2">An109</strain>
    </source>
</reference>
<dbReference type="EMBL" id="NFLW01000036">
    <property type="protein sequence ID" value="OUQ64581.1"/>
    <property type="molecule type" value="Genomic_DNA"/>
</dbReference>
<dbReference type="RefSeq" id="WP_087318652.1">
    <property type="nucleotide sequence ID" value="NZ_NFLW01000036.1"/>
</dbReference>
<accession>A0A1Y4V3A9</accession>